<dbReference type="OrthoDB" id="517639at2"/>
<accession>A0A0M3V5F6</accession>
<dbReference type="STRING" id="224013.ACX27_13270"/>
<sequence>MASPFPGMNPYLENPLFWSEVHNLLIAAIFRILNPQLRPKYKVAIEKRVYQTIDEDSLLVGIADVSVQSTTQKSSAEPATLTIKSPSVEAVTVDVAMPETVKETYLEVRDITTQEVVTTIEMLLPKNKCPGEGRSAYIKKRLQVLGSYTNLVEIDFLRDGKSIQPLQNNLQTDYRILVSRAATRPKADLYPFNLPNPIPAFLLPLREGDTEPLLDLQTLINQLYEEGNYDLVIDYTQQPLPPISAENLAWIDAILKEQGLRH</sequence>
<evidence type="ECO:0008006" key="3">
    <source>
        <dbReference type="Google" id="ProtNLM"/>
    </source>
</evidence>
<gene>
    <name evidence="1" type="ORF">ACX27_13270</name>
</gene>
<protein>
    <recommendedName>
        <fullName evidence="3">DUF4058 domain-containing protein</fullName>
    </recommendedName>
</protein>
<proteinExistence type="predicted"/>
<evidence type="ECO:0000313" key="2">
    <source>
        <dbReference type="Proteomes" id="UP000062645"/>
    </source>
</evidence>
<name>A0A0M3V5F6_9NOSO</name>
<dbReference type="EMBL" id="CP012036">
    <property type="protein sequence ID" value="ALF53587.1"/>
    <property type="molecule type" value="Genomic_DNA"/>
</dbReference>
<dbReference type="KEGG" id="npz:ACX27_13270"/>
<evidence type="ECO:0000313" key="1">
    <source>
        <dbReference type="EMBL" id="ALF53587.1"/>
    </source>
</evidence>
<keyword evidence="2" id="KW-1185">Reference proteome</keyword>
<dbReference type="Pfam" id="PF13267">
    <property type="entry name" value="DUF4058"/>
    <property type="match status" value="1"/>
</dbReference>
<reference evidence="1 2" key="2">
    <citation type="journal article" date="2016" name="Genome Announc.">
        <title>Draft Genome Sequence of the N2-Fixing Cyanobacterium Nostoc piscinale CENA21, Isolated from the Brazilian Amazon Floodplain.</title>
        <authorList>
            <person name="Leao T."/>
            <person name="Guimaraes P.I."/>
            <person name="de Melo A.G."/>
            <person name="Ramos R.T."/>
            <person name="Leao P.N."/>
            <person name="Silva A."/>
            <person name="Fiore M.F."/>
            <person name="Schneider M.P."/>
        </authorList>
    </citation>
    <scope>NUCLEOTIDE SEQUENCE [LARGE SCALE GENOMIC DNA]</scope>
    <source>
        <strain evidence="1 2">CENA21</strain>
    </source>
</reference>
<organism evidence="1 2">
    <name type="scientific">Nostoc piscinale CENA21</name>
    <dbReference type="NCBI Taxonomy" id="224013"/>
    <lineage>
        <taxon>Bacteria</taxon>
        <taxon>Bacillati</taxon>
        <taxon>Cyanobacteriota</taxon>
        <taxon>Cyanophyceae</taxon>
        <taxon>Nostocales</taxon>
        <taxon>Nostocaceae</taxon>
        <taxon>Nostoc</taxon>
    </lineage>
</organism>
<dbReference type="RefSeq" id="WP_062293105.1">
    <property type="nucleotide sequence ID" value="NZ_CP012036.1"/>
</dbReference>
<dbReference type="Proteomes" id="UP000062645">
    <property type="component" value="Chromosome"/>
</dbReference>
<dbReference type="InterPro" id="IPR025132">
    <property type="entry name" value="DUF4058"/>
</dbReference>
<dbReference type="PATRIC" id="fig|224013.5.peg.3214"/>
<reference evidence="2" key="1">
    <citation type="submission" date="2015-07" db="EMBL/GenBank/DDBJ databases">
        <title>Genome Of Nitrogen-Fixing Cyanobacterium Nostoc piscinale CENA21 From Solimoes/Amazon River Floodplain Sediments And Comparative Genomics To Uncover Biosynthetic Natural Products Potential.</title>
        <authorList>
            <person name="Leao T.F."/>
            <person name="Leao P.N."/>
            <person name="Guimaraes P.I."/>
            <person name="de Melo A.G.C."/>
            <person name="Ramos R.T.J."/>
            <person name="Silva A."/>
            <person name="Fiore M.F."/>
            <person name="Schneider M.P.C."/>
        </authorList>
    </citation>
    <scope>NUCLEOTIDE SEQUENCE [LARGE SCALE GENOMIC DNA]</scope>
    <source>
        <strain evidence="2">CENA21</strain>
    </source>
</reference>
<dbReference type="AlphaFoldDB" id="A0A0M3V5F6"/>